<feature type="region of interest" description="Disordered" evidence="1">
    <location>
        <begin position="1"/>
        <end position="103"/>
    </location>
</feature>
<comment type="caution">
    <text evidence="2">The sequence shown here is derived from an EMBL/GenBank/DDBJ whole genome shotgun (WGS) entry which is preliminary data.</text>
</comment>
<accession>A0A5B7DLK6</accession>
<proteinExistence type="predicted"/>
<evidence type="ECO:0000313" key="3">
    <source>
        <dbReference type="Proteomes" id="UP000324222"/>
    </source>
</evidence>
<sequence>MRGVDKTKVFDSTPFNSKEASEAGPSLPVPDTHTGQAAASPHNTAGDLPPEIVPESFMDRKFPPAENIGPAKKLHNPVVAESGRAAGGSQQRQVAPLITTQHS</sequence>
<gene>
    <name evidence="2" type="ORF">E2C01_015458</name>
</gene>
<evidence type="ECO:0000313" key="2">
    <source>
        <dbReference type="EMBL" id="MPC22442.1"/>
    </source>
</evidence>
<reference evidence="2 3" key="1">
    <citation type="submission" date="2019-05" db="EMBL/GenBank/DDBJ databases">
        <title>Another draft genome of Portunus trituberculatus and its Hox gene families provides insights of decapod evolution.</title>
        <authorList>
            <person name="Jeong J.-H."/>
            <person name="Song I."/>
            <person name="Kim S."/>
            <person name="Choi T."/>
            <person name="Kim D."/>
            <person name="Ryu S."/>
            <person name="Kim W."/>
        </authorList>
    </citation>
    <scope>NUCLEOTIDE SEQUENCE [LARGE SCALE GENOMIC DNA]</scope>
    <source>
        <tissue evidence="2">Muscle</tissue>
    </source>
</reference>
<organism evidence="2 3">
    <name type="scientific">Portunus trituberculatus</name>
    <name type="common">Swimming crab</name>
    <name type="synonym">Neptunus trituberculatus</name>
    <dbReference type="NCBI Taxonomy" id="210409"/>
    <lineage>
        <taxon>Eukaryota</taxon>
        <taxon>Metazoa</taxon>
        <taxon>Ecdysozoa</taxon>
        <taxon>Arthropoda</taxon>
        <taxon>Crustacea</taxon>
        <taxon>Multicrustacea</taxon>
        <taxon>Malacostraca</taxon>
        <taxon>Eumalacostraca</taxon>
        <taxon>Eucarida</taxon>
        <taxon>Decapoda</taxon>
        <taxon>Pleocyemata</taxon>
        <taxon>Brachyura</taxon>
        <taxon>Eubrachyura</taxon>
        <taxon>Portunoidea</taxon>
        <taxon>Portunidae</taxon>
        <taxon>Portuninae</taxon>
        <taxon>Portunus</taxon>
    </lineage>
</organism>
<dbReference type="Proteomes" id="UP000324222">
    <property type="component" value="Unassembled WGS sequence"/>
</dbReference>
<name>A0A5B7DLK6_PORTR</name>
<dbReference type="EMBL" id="VSRR010001089">
    <property type="protein sequence ID" value="MPC22442.1"/>
    <property type="molecule type" value="Genomic_DNA"/>
</dbReference>
<protein>
    <submittedName>
        <fullName evidence="2">Uncharacterized protein</fullName>
    </submittedName>
</protein>
<keyword evidence="3" id="KW-1185">Reference proteome</keyword>
<feature type="compositionally biased region" description="Polar residues" evidence="1">
    <location>
        <begin position="88"/>
        <end position="103"/>
    </location>
</feature>
<dbReference type="AlphaFoldDB" id="A0A5B7DLK6"/>
<feature type="compositionally biased region" description="Polar residues" evidence="1">
    <location>
        <begin position="33"/>
        <end position="43"/>
    </location>
</feature>
<evidence type="ECO:0000256" key="1">
    <source>
        <dbReference type="SAM" id="MobiDB-lite"/>
    </source>
</evidence>